<dbReference type="Proteomes" id="UP001605036">
    <property type="component" value="Unassembled WGS sequence"/>
</dbReference>
<sequence length="129" mass="14177">MFLVSIIARWSGRAGADGLWLVTGGKLEASVEVSTAELKSRFPMFHAAAHEYCEMESSLLKVEDLDALIGCAALALGEIVPARKRFSVYRAVACLFGYMDREKLPQVIEDAIKATWASAGEKFTGYREN</sequence>
<proteinExistence type="predicted"/>
<evidence type="ECO:0000313" key="2">
    <source>
        <dbReference type="Proteomes" id="UP001605036"/>
    </source>
</evidence>
<keyword evidence="2" id="KW-1185">Reference proteome</keyword>
<organism evidence="1 2">
    <name type="scientific">Riccia fluitans</name>
    <dbReference type="NCBI Taxonomy" id="41844"/>
    <lineage>
        <taxon>Eukaryota</taxon>
        <taxon>Viridiplantae</taxon>
        <taxon>Streptophyta</taxon>
        <taxon>Embryophyta</taxon>
        <taxon>Marchantiophyta</taxon>
        <taxon>Marchantiopsida</taxon>
        <taxon>Marchantiidae</taxon>
        <taxon>Marchantiales</taxon>
        <taxon>Ricciaceae</taxon>
        <taxon>Riccia</taxon>
    </lineage>
</organism>
<evidence type="ECO:0000313" key="1">
    <source>
        <dbReference type="EMBL" id="KAL2632321.1"/>
    </source>
</evidence>
<protein>
    <submittedName>
        <fullName evidence="1">Uncharacterized protein</fullName>
    </submittedName>
</protein>
<dbReference type="EMBL" id="JBHFFA010000004">
    <property type="protein sequence ID" value="KAL2632321.1"/>
    <property type="molecule type" value="Genomic_DNA"/>
</dbReference>
<accession>A0ABD1YNH6</accession>
<dbReference type="AlphaFoldDB" id="A0ABD1YNH6"/>
<comment type="caution">
    <text evidence="1">The sequence shown here is derived from an EMBL/GenBank/DDBJ whole genome shotgun (WGS) entry which is preliminary data.</text>
</comment>
<name>A0ABD1YNH6_9MARC</name>
<gene>
    <name evidence="1" type="ORF">R1flu_017007</name>
</gene>
<reference evidence="1 2" key="1">
    <citation type="submission" date="2024-09" db="EMBL/GenBank/DDBJ databases">
        <title>Chromosome-scale assembly of Riccia fluitans.</title>
        <authorList>
            <person name="Paukszto L."/>
            <person name="Sawicki J."/>
            <person name="Karawczyk K."/>
            <person name="Piernik-Szablinska J."/>
            <person name="Szczecinska M."/>
            <person name="Mazdziarz M."/>
        </authorList>
    </citation>
    <scope>NUCLEOTIDE SEQUENCE [LARGE SCALE GENOMIC DNA]</scope>
    <source>
        <strain evidence="1">Rf_01</strain>
        <tissue evidence="1">Aerial parts of the thallus</tissue>
    </source>
</reference>